<dbReference type="Gene3D" id="6.10.250.790">
    <property type="match status" value="1"/>
</dbReference>
<comment type="subcellular location">
    <subcellularLocation>
        <location evidence="1">Cytoplasm</location>
    </subcellularLocation>
</comment>
<evidence type="ECO:0000256" key="10">
    <source>
        <dbReference type="SAM" id="Coils"/>
    </source>
</evidence>
<dbReference type="Pfam" id="PF05164">
    <property type="entry name" value="ZapA"/>
    <property type="match status" value="1"/>
</dbReference>
<accession>A0ABP3TWY8</accession>
<protein>
    <recommendedName>
        <fullName evidence="2">Cell division protein ZapA</fullName>
    </recommendedName>
    <alternativeName>
        <fullName evidence="9">Z ring-associated protein ZapA</fullName>
    </alternativeName>
</protein>
<proteinExistence type="predicted"/>
<dbReference type="EMBL" id="BAAACF010000001">
    <property type="protein sequence ID" value="GAA0718343.1"/>
    <property type="molecule type" value="Genomic_DNA"/>
</dbReference>
<dbReference type="Proteomes" id="UP001500339">
    <property type="component" value="Unassembled WGS sequence"/>
</dbReference>
<dbReference type="PANTHER" id="PTHR34981:SF1">
    <property type="entry name" value="CELL DIVISION PROTEIN ZAPA"/>
    <property type="match status" value="1"/>
</dbReference>
<evidence type="ECO:0000256" key="2">
    <source>
        <dbReference type="ARBA" id="ARBA00015195"/>
    </source>
</evidence>
<evidence type="ECO:0000256" key="4">
    <source>
        <dbReference type="ARBA" id="ARBA00022618"/>
    </source>
</evidence>
<reference evidence="12" key="1">
    <citation type="journal article" date="2019" name="Int. J. Syst. Evol. Microbiol.">
        <title>The Global Catalogue of Microorganisms (GCM) 10K type strain sequencing project: providing services to taxonomists for standard genome sequencing and annotation.</title>
        <authorList>
            <consortium name="The Broad Institute Genomics Platform"/>
            <consortium name="The Broad Institute Genome Sequencing Center for Infectious Disease"/>
            <person name="Wu L."/>
            <person name="Ma J."/>
        </authorList>
    </citation>
    <scope>NUCLEOTIDE SEQUENCE [LARGE SCALE GENOMIC DNA]</scope>
    <source>
        <strain evidence="12">JCM 1405</strain>
    </source>
</reference>
<organism evidence="11 12">
    <name type="scientific">Clostridium malenominatum</name>
    <dbReference type="NCBI Taxonomy" id="1539"/>
    <lineage>
        <taxon>Bacteria</taxon>
        <taxon>Bacillati</taxon>
        <taxon>Bacillota</taxon>
        <taxon>Clostridia</taxon>
        <taxon>Eubacteriales</taxon>
        <taxon>Clostridiaceae</taxon>
        <taxon>Clostridium</taxon>
    </lineage>
</organism>
<keyword evidence="12" id="KW-1185">Reference proteome</keyword>
<keyword evidence="10" id="KW-0175">Coiled coil</keyword>
<sequence length="195" mass="22811">MNIVSVWINGVEYNLKGNEKEEYLHRVASYVDKKLKNIMDNNSKLSTSSAAILTAVNAVDDMLKFQDSNQQLLNKLSLIEENEKKHINNIEDLKSRILELENLVQELQEKSQLKEYQEILKNKEIILSSVEKEKDELKGSCKKYLEENNNLKLKCKEYRFELQSSKYKVLDLQHKLIETEVKLAKEKKINNPLVK</sequence>
<keyword evidence="6" id="KW-0131">Cell cycle</keyword>
<evidence type="ECO:0000256" key="1">
    <source>
        <dbReference type="ARBA" id="ARBA00004496"/>
    </source>
</evidence>
<evidence type="ECO:0000256" key="9">
    <source>
        <dbReference type="ARBA" id="ARBA00033158"/>
    </source>
</evidence>
<evidence type="ECO:0000313" key="11">
    <source>
        <dbReference type="EMBL" id="GAA0718343.1"/>
    </source>
</evidence>
<evidence type="ECO:0000256" key="8">
    <source>
        <dbReference type="ARBA" id="ARBA00026068"/>
    </source>
</evidence>
<comment type="caution">
    <text evidence="11">The sequence shown here is derived from an EMBL/GenBank/DDBJ whole genome shotgun (WGS) entry which is preliminary data.</text>
</comment>
<dbReference type="InterPro" id="IPR007838">
    <property type="entry name" value="Cell_div_ZapA-like"/>
</dbReference>
<evidence type="ECO:0000256" key="7">
    <source>
        <dbReference type="ARBA" id="ARBA00024910"/>
    </source>
</evidence>
<comment type="function">
    <text evidence="7">Activator of cell division through the inhibition of FtsZ GTPase activity, therefore promoting FtsZ assembly into bundles of protofilaments necessary for the formation of the division Z ring. It is recruited early at mid-cell but it is not essential for cell division.</text>
</comment>
<dbReference type="RefSeq" id="WP_343766212.1">
    <property type="nucleotide sequence ID" value="NZ_BAAACF010000001.1"/>
</dbReference>
<gene>
    <name evidence="11" type="ORF">GCM10008905_05040</name>
</gene>
<evidence type="ECO:0000256" key="6">
    <source>
        <dbReference type="ARBA" id="ARBA00023306"/>
    </source>
</evidence>
<keyword evidence="4 11" id="KW-0132">Cell division</keyword>
<dbReference type="PANTHER" id="PTHR34981">
    <property type="entry name" value="CELL DIVISION PROTEIN ZAPA"/>
    <property type="match status" value="1"/>
</dbReference>
<feature type="coiled-coil region" evidence="10">
    <location>
        <begin position="76"/>
        <end position="161"/>
    </location>
</feature>
<comment type="subunit">
    <text evidence="8">Homodimer. Interacts with FtsZ.</text>
</comment>
<evidence type="ECO:0000313" key="12">
    <source>
        <dbReference type="Proteomes" id="UP001500339"/>
    </source>
</evidence>
<dbReference type="GO" id="GO:0051301">
    <property type="term" value="P:cell division"/>
    <property type="evidence" value="ECO:0007669"/>
    <property type="project" value="UniProtKB-KW"/>
</dbReference>
<dbReference type="InterPro" id="IPR053712">
    <property type="entry name" value="Bac_CellDiv_Activator"/>
</dbReference>
<name>A0ABP3TWY8_9CLOT</name>
<dbReference type="InterPro" id="IPR036192">
    <property type="entry name" value="Cell_div_ZapA-like_sf"/>
</dbReference>
<keyword evidence="5" id="KW-0717">Septation</keyword>
<keyword evidence="3" id="KW-0963">Cytoplasm</keyword>
<evidence type="ECO:0000256" key="5">
    <source>
        <dbReference type="ARBA" id="ARBA00023210"/>
    </source>
</evidence>
<dbReference type="SUPFAM" id="SSF102829">
    <property type="entry name" value="Cell division protein ZapA-like"/>
    <property type="match status" value="1"/>
</dbReference>
<evidence type="ECO:0000256" key="3">
    <source>
        <dbReference type="ARBA" id="ARBA00022490"/>
    </source>
</evidence>